<feature type="compositionally biased region" description="Low complexity" evidence="1">
    <location>
        <begin position="99"/>
        <end position="120"/>
    </location>
</feature>
<protein>
    <submittedName>
        <fullName evidence="2">Uncharacterized protein</fullName>
    </submittedName>
</protein>
<evidence type="ECO:0000256" key="1">
    <source>
        <dbReference type="SAM" id="MobiDB-lite"/>
    </source>
</evidence>
<gene>
    <name evidence="2" type="ORF">BDK51DRAFT_45892</name>
</gene>
<dbReference type="AlphaFoldDB" id="A0A4P9W598"/>
<keyword evidence="3" id="KW-1185">Reference proteome</keyword>
<accession>A0A4P9W598</accession>
<organism evidence="2 3">
    <name type="scientific">Blyttiomyces helicus</name>
    <dbReference type="NCBI Taxonomy" id="388810"/>
    <lineage>
        <taxon>Eukaryota</taxon>
        <taxon>Fungi</taxon>
        <taxon>Fungi incertae sedis</taxon>
        <taxon>Chytridiomycota</taxon>
        <taxon>Chytridiomycota incertae sedis</taxon>
        <taxon>Chytridiomycetes</taxon>
        <taxon>Chytridiomycetes incertae sedis</taxon>
        <taxon>Blyttiomyces</taxon>
    </lineage>
</organism>
<sequence length="519" mass="57108">MLLPALRNDQVHVNHFRPLLNRFLPSLAISAAQPNLALAPNTQLLRLCPQPLLTPTAGPNRLPSYPSPSTCSIPLWSSSSPSPTGQPPKSTPQNPASEPSSGRCASSSTTTSSPHASRSTCRWSPPSANTSDVADSHRTITFSTASTSPQPRRRTLTLTELIIVPGGRAPYEEDFLVKLLGRLPKLESITVPTFAQSLSPSAKMWAWASLENVEDVWYDPKFPGSPPGFVRLRVLEQMHGDLIRFAEPPAVRQRLELAYSEFFEIGDEMLPSLATLEVLLLGGASKHMGCLFGIGCCRSVGEGASFSAALEAVLRFLEPTCRKVTVGRHCPLHVNSGKYGRRISRGSIIDLKLAALPHKLELTIGADSEFDTNDICTIISWLPYLSTLNFVSGHPPYDISEYDYYGRYPWEEIPAPSECPSFTDEVALALPLSLRTLNIHGLHEAAPSRIAALRARGIKVSLASETTEAHRFFWAYEREPECESYAWGSSAKYVDVNWTLPRTDGTMLDLFEARERRGK</sequence>
<evidence type="ECO:0000313" key="2">
    <source>
        <dbReference type="EMBL" id="RKO87122.1"/>
    </source>
</evidence>
<dbReference type="EMBL" id="KZ997664">
    <property type="protein sequence ID" value="RKO87122.1"/>
    <property type="molecule type" value="Genomic_DNA"/>
</dbReference>
<evidence type="ECO:0000313" key="3">
    <source>
        <dbReference type="Proteomes" id="UP000269721"/>
    </source>
</evidence>
<reference evidence="3" key="1">
    <citation type="journal article" date="2018" name="Nat. Microbiol.">
        <title>Leveraging single-cell genomics to expand the fungal tree of life.</title>
        <authorList>
            <person name="Ahrendt S.R."/>
            <person name="Quandt C.A."/>
            <person name="Ciobanu D."/>
            <person name="Clum A."/>
            <person name="Salamov A."/>
            <person name="Andreopoulos B."/>
            <person name="Cheng J.F."/>
            <person name="Woyke T."/>
            <person name="Pelin A."/>
            <person name="Henrissat B."/>
            <person name="Reynolds N.K."/>
            <person name="Benny G.L."/>
            <person name="Smith M.E."/>
            <person name="James T.Y."/>
            <person name="Grigoriev I.V."/>
        </authorList>
    </citation>
    <scope>NUCLEOTIDE SEQUENCE [LARGE SCALE GENOMIC DNA]</scope>
</reference>
<dbReference type="Proteomes" id="UP000269721">
    <property type="component" value="Unassembled WGS sequence"/>
</dbReference>
<feature type="compositionally biased region" description="Low complexity" evidence="1">
    <location>
        <begin position="73"/>
        <end position="83"/>
    </location>
</feature>
<name>A0A4P9W598_9FUNG</name>
<feature type="compositionally biased region" description="Polar residues" evidence="1">
    <location>
        <begin position="126"/>
        <end position="150"/>
    </location>
</feature>
<proteinExistence type="predicted"/>
<feature type="region of interest" description="Disordered" evidence="1">
    <location>
        <begin position="73"/>
        <end position="151"/>
    </location>
</feature>